<reference evidence="1" key="2">
    <citation type="submission" date="2021-04" db="EMBL/GenBank/DDBJ databases">
        <authorList>
            <person name="Podell S."/>
        </authorList>
    </citation>
    <scope>NUCLEOTIDE SEQUENCE</scope>
    <source>
        <strain evidence="1">Hildebrandi</strain>
    </source>
</reference>
<gene>
    <name evidence="1" type="ORF">IV203_033655</name>
</gene>
<name>A0A9K3M6C4_9STRA</name>
<evidence type="ECO:0000313" key="1">
    <source>
        <dbReference type="EMBL" id="KAG7372931.1"/>
    </source>
</evidence>
<dbReference type="AlphaFoldDB" id="A0A9K3M6C4"/>
<proteinExistence type="predicted"/>
<accession>A0A9K3M6C4</accession>
<evidence type="ECO:0000313" key="2">
    <source>
        <dbReference type="Proteomes" id="UP000693970"/>
    </source>
</evidence>
<keyword evidence="2" id="KW-1185">Reference proteome</keyword>
<comment type="caution">
    <text evidence="1">The sequence shown here is derived from an EMBL/GenBank/DDBJ whole genome shotgun (WGS) entry which is preliminary data.</text>
</comment>
<protein>
    <submittedName>
        <fullName evidence="1">Uncharacterized protein</fullName>
    </submittedName>
</protein>
<sequence>MIAKDTKEMRRQLQPLNSVGDQGITSMNAPMDRNFNTQPIAKMAQIGRPSQMESHHLWGQTFLQGQLQSPPGSEMVAIGAPPYQLQSLKPVALQRPPRQRCYNLIFLKELQWGISFKTQVYIVGFVNDLANCSPSQDVATLIHNSQHNPNSTTPSYGMTSWSAEGTHVGQAFINRDTKVASSTSTKLEITQHHLDSTFPSPGFCKRLHLHGKLQRVTMGFMSQGPAQRSRGPPTSYSHILLDSQPEWSRDILGALESKYSYEEMYPCSRSASTALHRRATAL</sequence>
<reference evidence="1" key="1">
    <citation type="journal article" date="2021" name="Sci. Rep.">
        <title>Diploid genomic architecture of Nitzschia inconspicua, an elite biomass production diatom.</title>
        <authorList>
            <person name="Oliver A."/>
            <person name="Podell S."/>
            <person name="Pinowska A."/>
            <person name="Traller J.C."/>
            <person name="Smith S.R."/>
            <person name="McClure R."/>
            <person name="Beliaev A."/>
            <person name="Bohutskyi P."/>
            <person name="Hill E.A."/>
            <person name="Rabines A."/>
            <person name="Zheng H."/>
            <person name="Allen L.Z."/>
            <person name="Kuo A."/>
            <person name="Grigoriev I.V."/>
            <person name="Allen A.E."/>
            <person name="Hazlebeck D."/>
            <person name="Allen E.E."/>
        </authorList>
    </citation>
    <scope>NUCLEOTIDE SEQUENCE</scope>
    <source>
        <strain evidence="1">Hildebrandi</strain>
    </source>
</reference>
<dbReference type="EMBL" id="JAGRRH010000002">
    <property type="protein sequence ID" value="KAG7372931.1"/>
    <property type="molecule type" value="Genomic_DNA"/>
</dbReference>
<organism evidence="1 2">
    <name type="scientific">Nitzschia inconspicua</name>
    <dbReference type="NCBI Taxonomy" id="303405"/>
    <lineage>
        <taxon>Eukaryota</taxon>
        <taxon>Sar</taxon>
        <taxon>Stramenopiles</taxon>
        <taxon>Ochrophyta</taxon>
        <taxon>Bacillariophyta</taxon>
        <taxon>Bacillariophyceae</taxon>
        <taxon>Bacillariophycidae</taxon>
        <taxon>Bacillariales</taxon>
        <taxon>Bacillariaceae</taxon>
        <taxon>Nitzschia</taxon>
    </lineage>
</organism>
<dbReference type="Proteomes" id="UP000693970">
    <property type="component" value="Unassembled WGS sequence"/>
</dbReference>